<proteinExistence type="predicted"/>
<protein>
    <submittedName>
        <fullName evidence="1">Uncharacterized protein</fullName>
    </submittedName>
</protein>
<dbReference type="EMBL" id="OK499972">
    <property type="protein sequence ID" value="UGO46174.1"/>
    <property type="molecule type" value="Genomic_DNA"/>
</dbReference>
<keyword evidence="2" id="KW-1185">Reference proteome</keyword>
<sequence length="44" mass="5108">MAKGCDYRLIAKIYICEYCQLITEPITYQPKCKCGKEMIEGDDE</sequence>
<dbReference type="Proteomes" id="UP000827751">
    <property type="component" value="Segment"/>
</dbReference>
<evidence type="ECO:0000313" key="1">
    <source>
        <dbReference type="EMBL" id="UGO46174.1"/>
    </source>
</evidence>
<gene>
    <name evidence="1" type="ORF">CHEWBECCA_91</name>
</gene>
<organism evidence="1 2">
    <name type="scientific">Bacillus phage vB_BanS_Chewbecca</name>
    <dbReference type="NCBI Taxonomy" id="2894786"/>
    <lineage>
        <taxon>Viruses</taxon>
        <taxon>Duplodnaviria</taxon>
        <taxon>Heunggongvirae</taxon>
        <taxon>Uroviricota</taxon>
        <taxon>Caudoviricetes</taxon>
        <taxon>Joanripponvirinae</taxon>
        <taxon>Tsamsavirus</taxon>
        <taxon>Tsamsavirus chewbecca</taxon>
    </lineage>
</organism>
<reference evidence="1 2" key="1">
    <citation type="submission" date="2021-10" db="EMBL/GenBank/DDBJ databases">
        <authorList>
            <person name="Lavering E.D."/>
            <person name="James R."/>
            <person name="Fairhom J.D."/>
            <person name="Ogilvie B.H."/>
            <person name="Thurgood T.L."/>
            <person name="Robison R.A."/>
            <person name="Grose J.H."/>
        </authorList>
    </citation>
    <scope>NUCLEOTIDE SEQUENCE [LARGE SCALE GENOMIC DNA]</scope>
</reference>
<evidence type="ECO:0000313" key="2">
    <source>
        <dbReference type="Proteomes" id="UP000827751"/>
    </source>
</evidence>
<name>A0AAE8YPB3_9CAUD</name>
<accession>A0AAE8YPB3</accession>